<keyword evidence="11" id="KW-1185">Reference proteome</keyword>
<evidence type="ECO:0000256" key="8">
    <source>
        <dbReference type="SAM" id="Phobius"/>
    </source>
</evidence>
<dbReference type="SUPFAM" id="SSF50199">
    <property type="entry name" value="Staphylococcal nuclease"/>
    <property type="match status" value="1"/>
</dbReference>
<dbReference type="PANTHER" id="PTHR12302">
    <property type="entry name" value="EBNA2 BINDING PROTEIN P100"/>
    <property type="match status" value="1"/>
</dbReference>
<dbReference type="GO" id="GO:0016787">
    <property type="term" value="F:hydrolase activity"/>
    <property type="evidence" value="ECO:0007669"/>
    <property type="project" value="UniProtKB-KW"/>
</dbReference>
<keyword evidence="8" id="KW-0472">Membrane</keyword>
<keyword evidence="8" id="KW-0812">Transmembrane</keyword>
<dbReference type="HOGENOM" id="CLU_046484_0_0_1"/>
<dbReference type="GO" id="GO:0016020">
    <property type="term" value="C:membrane"/>
    <property type="evidence" value="ECO:0007669"/>
    <property type="project" value="UniProtKB-SubCell"/>
</dbReference>
<dbReference type="STRING" id="1095629.A0A0C9XAZ4"/>
<sequence length="295" mass="33291">MVWLAGVDDVNRDKNSINRDPKHNNDLFQDLKTRVDSLPTSAIALASFATGAVTALCTTMFHVRYGRRLKNGEWITPDLLGRDNWIKGVVTSVGDADNFRLYHTPALGGYTWPFKFRTIPSQSKDLKDQTLHIRLAGVDAPEAAHFGKPAQPYAAESLAWLRETLLGKKVYCRLLRRDQYSRIVAHVHLPPRILPASLFLGRNVSLELLKAGWGTIYEQCQVERSPNLPSSLQTGAEYAKGRKDDYIRIEAEAKSVIKIINSLLLIILNRAKRRGIWKHGKSTESPAEYKRRYAA</sequence>
<comment type="subcellular location">
    <subcellularLocation>
        <location evidence="1">Membrane</location>
        <topology evidence="1">Single-pass membrane protein</topology>
    </subcellularLocation>
    <subcellularLocation>
        <location evidence="2">Mitochondrion</location>
    </subcellularLocation>
</comment>
<reference evidence="11" key="2">
    <citation type="submission" date="2015-01" db="EMBL/GenBank/DDBJ databases">
        <title>Evolutionary Origins and Diversification of the Mycorrhizal Mutualists.</title>
        <authorList>
            <consortium name="DOE Joint Genome Institute"/>
            <consortium name="Mycorrhizal Genomics Consortium"/>
            <person name="Kohler A."/>
            <person name="Kuo A."/>
            <person name="Nagy L.G."/>
            <person name="Floudas D."/>
            <person name="Copeland A."/>
            <person name="Barry K.W."/>
            <person name="Cichocki N."/>
            <person name="Veneault-Fourrey C."/>
            <person name="LaButti K."/>
            <person name="Lindquist E.A."/>
            <person name="Lipzen A."/>
            <person name="Lundell T."/>
            <person name="Morin E."/>
            <person name="Murat C."/>
            <person name="Riley R."/>
            <person name="Ohm R."/>
            <person name="Sun H."/>
            <person name="Tunlid A."/>
            <person name="Henrissat B."/>
            <person name="Grigoriev I.V."/>
            <person name="Hibbett D.S."/>
            <person name="Martin F."/>
        </authorList>
    </citation>
    <scope>NUCLEOTIDE SEQUENCE [LARGE SCALE GENOMIC DNA]</scope>
    <source>
        <strain evidence="11">LaAM-08-1</strain>
    </source>
</reference>
<keyword evidence="7" id="KW-0106">Calcium</keyword>
<evidence type="ECO:0000313" key="10">
    <source>
        <dbReference type="EMBL" id="KIK09435.1"/>
    </source>
</evidence>
<dbReference type="InterPro" id="IPR016071">
    <property type="entry name" value="Staphylococal_nuclease_OB-fold"/>
</dbReference>
<comment type="similarity">
    <text evidence="3">Belongs to the LCL3 family.</text>
</comment>
<evidence type="ECO:0000256" key="2">
    <source>
        <dbReference type="ARBA" id="ARBA00004173"/>
    </source>
</evidence>
<evidence type="ECO:0000256" key="5">
    <source>
        <dbReference type="ARBA" id="ARBA00022759"/>
    </source>
</evidence>
<dbReference type="EMBL" id="KN838538">
    <property type="protein sequence ID" value="KIK09435.1"/>
    <property type="molecule type" value="Genomic_DNA"/>
</dbReference>
<dbReference type="AlphaFoldDB" id="A0A0C9XAZ4"/>
<dbReference type="OrthoDB" id="430293at2759"/>
<keyword evidence="4" id="KW-0540">Nuclease</keyword>
<feature type="transmembrane region" description="Helical" evidence="8">
    <location>
        <begin position="42"/>
        <end position="63"/>
    </location>
</feature>
<gene>
    <name evidence="10" type="ORF">K443DRAFT_82346</name>
</gene>
<evidence type="ECO:0000256" key="3">
    <source>
        <dbReference type="ARBA" id="ARBA00005435"/>
    </source>
</evidence>
<feature type="domain" description="TNase-like" evidence="9">
    <location>
        <begin position="84"/>
        <end position="279"/>
    </location>
</feature>
<evidence type="ECO:0000256" key="4">
    <source>
        <dbReference type="ARBA" id="ARBA00022722"/>
    </source>
</evidence>
<reference evidence="10 11" key="1">
    <citation type="submission" date="2014-04" db="EMBL/GenBank/DDBJ databases">
        <authorList>
            <consortium name="DOE Joint Genome Institute"/>
            <person name="Kuo A."/>
            <person name="Kohler A."/>
            <person name="Nagy L.G."/>
            <person name="Floudas D."/>
            <person name="Copeland A."/>
            <person name="Barry K.W."/>
            <person name="Cichocki N."/>
            <person name="Veneault-Fourrey C."/>
            <person name="LaButti K."/>
            <person name="Lindquist E.A."/>
            <person name="Lipzen A."/>
            <person name="Lundell T."/>
            <person name="Morin E."/>
            <person name="Murat C."/>
            <person name="Sun H."/>
            <person name="Tunlid A."/>
            <person name="Henrissat B."/>
            <person name="Grigoriev I.V."/>
            <person name="Hibbett D.S."/>
            <person name="Martin F."/>
            <person name="Nordberg H.P."/>
            <person name="Cantor M.N."/>
            <person name="Hua S.X."/>
        </authorList>
    </citation>
    <scope>NUCLEOTIDE SEQUENCE [LARGE SCALE GENOMIC DNA]</scope>
    <source>
        <strain evidence="10 11">LaAM-08-1</strain>
    </source>
</reference>
<organism evidence="10 11">
    <name type="scientific">Laccaria amethystina LaAM-08-1</name>
    <dbReference type="NCBI Taxonomy" id="1095629"/>
    <lineage>
        <taxon>Eukaryota</taxon>
        <taxon>Fungi</taxon>
        <taxon>Dikarya</taxon>
        <taxon>Basidiomycota</taxon>
        <taxon>Agaricomycotina</taxon>
        <taxon>Agaricomycetes</taxon>
        <taxon>Agaricomycetidae</taxon>
        <taxon>Agaricales</taxon>
        <taxon>Agaricineae</taxon>
        <taxon>Hydnangiaceae</taxon>
        <taxon>Laccaria</taxon>
    </lineage>
</organism>
<proteinExistence type="inferred from homology"/>
<evidence type="ECO:0000256" key="7">
    <source>
        <dbReference type="ARBA" id="ARBA00022837"/>
    </source>
</evidence>
<evidence type="ECO:0000256" key="6">
    <source>
        <dbReference type="ARBA" id="ARBA00022801"/>
    </source>
</evidence>
<dbReference type="PANTHER" id="PTHR12302:SF3">
    <property type="entry name" value="SERINE_THREONINE-PROTEIN KINASE 31"/>
    <property type="match status" value="1"/>
</dbReference>
<keyword evidence="5" id="KW-0255">Endonuclease</keyword>
<evidence type="ECO:0000256" key="1">
    <source>
        <dbReference type="ARBA" id="ARBA00004167"/>
    </source>
</evidence>
<name>A0A0C9XAZ4_9AGAR</name>
<dbReference type="GO" id="GO:0004519">
    <property type="term" value="F:endonuclease activity"/>
    <property type="evidence" value="ECO:0007669"/>
    <property type="project" value="UniProtKB-KW"/>
</dbReference>
<dbReference type="SMART" id="SM00318">
    <property type="entry name" value="SNc"/>
    <property type="match status" value="1"/>
</dbReference>
<dbReference type="InterPro" id="IPR035437">
    <property type="entry name" value="SNase_OB-fold_sf"/>
</dbReference>
<dbReference type="Proteomes" id="UP000054477">
    <property type="component" value="Unassembled WGS sequence"/>
</dbReference>
<protein>
    <recommendedName>
        <fullName evidence="9">TNase-like domain-containing protein</fullName>
    </recommendedName>
</protein>
<dbReference type="Pfam" id="PF00565">
    <property type="entry name" value="SNase"/>
    <property type="match status" value="1"/>
</dbReference>
<accession>A0A0C9XAZ4</accession>
<keyword evidence="6" id="KW-0378">Hydrolase</keyword>
<evidence type="ECO:0000259" key="9">
    <source>
        <dbReference type="PROSITE" id="PS50830"/>
    </source>
</evidence>
<evidence type="ECO:0000313" key="11">
    <source>
        <dbReference type="Proteomes" id="UP000054477"/>
    </source>
</evidence>
<dbReference type="Gene3D" id="2.40.50.90">
    <property type="match status" value="1"/>
</dbReference>
<dbReference type="PROSITE" id="PS50830">
    <property type="entry name" value="TNASE_3"/>
    <property type="match status" value="1"/>
</dbReference>
<keyword evidence="8" id="KW-1133">Transmembrane helix</keyword>
<dbReference type="GO" id="GO:0005739">
    <property type="term" value="C:mitochondrion"/>
    <property type="evidence" value="ECO:0007669"/>
    <property type="project" value="UniProtKB-SubCell"/>
</dbReference>